<keyword evidence="1" id="KW-0813">Transport</keyword>
<evidence type="ECO:0000313" key="5">
    <source>
        <dbReference type="EMBL" id="MCC2166329.1"/>
    </source>
</evidence>
<dbReference type="GO" id="GO:0005524">
    <property type="term" value="F:ATP binding"/>
    <property type="evidence" value="ECO:0007669"/>
    <property type="project" value="UniProtKB-KW"/>
</dbReference>
<dbReference type="RefSeq" id="WP_021915791.1">
    <property type="nucleotide sequence ID" value="NZ_JAJEQF010000001.1"/>
</dbReference>
<sequence length="301" mass="34141">MIELKNVSKSFDGIEALKNVSVTVREGEVFGLIGTNGAGKSTLLRLACGVFKPDDGLAIVDNMPVYDNVHAKAKLFFIADEPYFFNGATPKDMERYYSSVYRNFDRERFYLYLNSFGLESRRRISTFSKGMKKQLAILLGLSAKTEYLLCDETFDGLDPVMRQSVKSIFAKEMQERQFTPVIASHNLRELEDICDHVGLLHQGGVLLSKDLEEMKCNIQKIQCVFSSKEEEKRLLKQLDIVKCDRRGSLLTLTVRGSREEMIAMFAAADCLFHEVLPLSLEEIFISETEVQGYDIKKIVLG</sequence>
<evidence type="ECO:0000256" key="1">
    <source>
        <dbReference type="ARBA" id="ARBA00022448"/>
    </source>
</evidence>
<dbReference type="InterPro" id="IPR003593">
    <property type="entry name" value="AAA+_ATPase"/>
</dbReference>
<reference evidence="5 6" key="1">
    <citation type="submission" date="2021-10" db="EMBL/GenBank/DDBJ databases">
        <title>Anaerobic single-cell dispensing facilitates the cultivation of human gut bacteria.</title>
        <authorList>
            <person name="Afrizal A."/>
        </authorList>
    </citation>
    <scope>NUCLEOTIDE SEQUENCE [LARGE SCALE GENOMIC DNA]</scope>
    <source>
        <strain evidence="5 6">CLA-AA-H244</strain>
    </source>
</reference>
<dbReference type="GO" id="GO:0016887">
    <property type="term" value="F:ATP hydrolysis activity"/>
    <property type="evidence" value="ECO:0007669"/>
    <property type="project" value="InterPro"/>
</dbReference>
<keyword evidence="2" id="KW-0547">Nucleotide-binding</keyword>
<dbReference type="InterPro" id="IPR027417">
    <property type="entry name" value="P-loop_NTPase"/>
</dbReference>
<dbReference type="InterPro" id="IPR051782">
    <property type="entry name" value="ABC_Transporter_VariousFunc"/>
</dbReference>
<dbReference type="Gene3D" id="3.40.50.300">
    <property type="entry name" value="P-loop containing nucleotide triphosphate hydrolases"/>
    <property type="match status" value="1"/>
</dbReference>
<dbReference type="CDD" id="cd03230">
    <property type="entry name" value="ABC_DR_subfamily_A"/>
    <property type="match status" value="1"/>
</dbReference>
<accession>A0AAE3AUT8</accession>
<dbReference type="Proteomes" id="UP001199355">
    <property type="component" value="Unassembled WGS sequence"/>
</dbReference>
<dbReference type="PANTHER" id="PTHR42939:SF1">
    <property type="entry name" value="ABC TRANSPORTER ATP-BINDING PROTEIN ALBC-RELATED"/>
    <property type="match status" value="1"/>
</dbReference>
<dbReference type="SMART" id="SM00382">
    <property type="entry name" value="AAA"/>
    <property type="match status" value="1"/>
</dbReference>
<gene>
    <name evidence="5" type="ORF">LKD45_01225</name>
</gene>
<evidence type="ECO:0000313" key="6">
    <source>
        <dbReference type="Proteomes" id="UP001199355"/>
    </source>
</evidence>
<protein>
    <submittedName>
        <fullName evidence="5">ABC transporter ATP-binding protein</fullName>
    </submittedName>
</protein>
<keyword evidence="3 5" id="KW-0067">ATP-binding</keyword>
<evidence type="ECO:0000259" key="4">
    <source>
        <dbReference type="PROSITE" id="PS50893"/>
    </source>
</evidence>
<dbReference type="InterPro" id="IPR003439">
    <property type="entry name" value="ABC_transporter-like_ATP-bd"/>
</dbReference>
<dbReference type="AlphaFoldDB" id="A0AAE3AUT8"/>
<name>A0AAE3AUT8_9FIRM</name>
<dbReference type="PANTHER" id="PTHR42939">
    <property type="entry name" value="ABC TRANSPORTER ATP-BINDING PROTEIN ALBC-RELATED"/>
    <property type="match status" value="1"/>
</dbReference>
<dbReference type="SUPFAM" id="SSF52540">
    <property type="entry name" value="P-loop containing nucleoside triphosphate hydrolases"/>
    <property type="match status" value="1"/>
</dbReference>
<proteinExistence type="predicted"/>
<evidence type="ECO:0000256" key="2">
    <source>
        <dbReference type="ARBA" id="ARBA00022741"/>
    </source>
</evidence>
<evidence type="ECO:0000256" key="3">
    <source>
        <dbReference type="ARBA" id="ARBA00022840"/>
    </source>
</evidence>
<dbReference type="PROSITE" id="PS50893">
    <property type="entry name" value="ABC_TRANSPORTER_2"/>
    <property type="match status" value="1"/>
</dbReference>
<organism evidence="5 6">
    <name type="scientific">Gallintestinimicrobium propionicum</name>
    <dbReference type="NCBI Taxonomy" id="2981770"/>
    <lineage>
        <taxon>Bacteria</taxon>
        <taxon>Bacillati</taxon>
        <taxon>Bacillota</taxon>
        <taxon>Clostridia</taxon>
        <taxon>Lachnospirales</taxon>
        <taxon>Lachnospiraceae</taxon>
        <taxon>Gallintestinimicrobium</taxon>
    </lineage>
</organism>
<comment type="caution">
    <text evidence="5">The sequence shown here is derived from an EMBL/GenBank/DDBJ whole genome shotgun (WGS) entry which is preliminary data.</text>
</comment>
<keyword evidence="6" id="KW-1185">Reference proteome</keyword>
<dbReference type="EMBL" id="JAJEQF010000001">
    <property type="protein sequence ID" value="MCC2166329.1"/>
    <property type="molecule type" value="Genomic_DNA"/>
</dbReference>
<feature type="domain" description="ABC transporter" evidence="4">
    <location>
        <begin position="2"/>
        <end position="227"/>
    </location>
</feature>
<dbReference type="Pfam" id="PF00005">
    <property type="entry name" value="ABC_tran"/>
    <property type="match status" value="1"/>
</dbReference>